<dbReference type="SUPFAM" id="SSF52374">
    <property type="entry name" value="Nucleotidylyl transferase"/>
    <property type="match status" value="1"/>
</dbReference>
<dbReference type="STRING" id="946122.A0A0C2S4T6"/>
<name>A0A0C2S4T6_AMAMK</name>
<dbReference type="InParanoid" id="A0A0C2S4T6"/>
<dbReference type="EMBL" id="KN818359">
    <property type="protein sequence ID" value="KIL57725.1"/>
    <property type="molecule type" value="Genomic_DNA"/>
</dbReference>
<protein>
    <submittedName>
        <fullName evidence="1">Uncharacterized protein</fullName>
    </submittedName>
</protein>
<proteinExistence type="predicted"/>
<sequence>MYDKRCLRLTDGDVAHRLRAGHKSIIPLNTTLAIFGEVRDAHLSLSTQSSSNLCPFTAIVDDYDMGITHALRGEENGCRPFPLHLDLYVYLKFPSRAYTHHSQPRWDKQNGYMQMIDFIGVSREDGGLKPSSTAGARSCGSTPRAFFTSSPSLSLLPTVSTPALHLQGWLTNIRDIQRHPLYLFIDTDLSTDEAWAMLQRVIAEQETQALSAVSPCSLLPFITRILDYTRT</sequence>
<dbReference type="InterPro" id="IPR014729">
    <property type="entry name" value="Rossmann-like_a/b/a_fold"/>
</dbReference>
<dbReference type="OrthoDB" id="428822at2759"/>
<dbReference type="Proteomes" id="UP000054549">
    <property type="component" value="Unassembled WGS sequence"/>
</dbReference>
<evidence type="ECO:0000313" key="1">
    <source>
        <dbReference type="EMBL" id="KIL57725.1"/>
    </source>
</evidence>
<gene>
    <name evidence="1" type="ORF">M378DRAFT_16035</name>
</gene>
<reference evidence="1 2" key="1">
    <citation type="submission" date="2014-04" db="EMBL/GenBank/DDBJ databases">
        <title>Evolutionary Origins and Diversification of the Mycorrhizal Mutualists.</title>
        <authorList>
            <consortium name="DOE Joint Genome Institute"/>
            <consortium name="Mycorrhizal Genomics Consortium"/>
            <person name="Kohler A."/>
            <person name="Kuo A."/>
            <person name="Nagy L.G."/>
            <person name="Floudas D."/>
            <person name="Copeland A."/>
            <person name="Barry K.W."/>
            <person name="Cichocki N."/>
            <person name="Veneault-Fourrey C."/>
            <person name="LaButti K."/>
            <person name="Lindquist E.A."/>
            <person name="Lipzen A."/>
            <person name="Lundell T."/>
            <person name="Morin E."/>
            <person name="Murat C."/>
            <person name="Riley R."/>
            <person name="Ohm R."/>
            <person name="Sun H."/>
            <person name="Tunlid A."/>
            <person name="Henrissat B."/>
            <person name="Grigoriev I.V."/>
            <person name="Hibbett D.S."/>
            <person name="Martin F."/>
        </authorList>
    </citation>
    <scope>NUCLEOTIDE SEQUENCE [LARGE SCALE GENOMIC DNA]</scope>
    <source>
        <strain evidence="1 2">Koide BX008</strain>
    </source>
</reference>
<dbReference type="Gene3D" id="3.40.50.620">
    <property type="entry name" value="HUPs"/>
    <property type="match status" value="1"/>
</dbReference>
<organism evidence="1 2">
    <name type="scientific">Amanita muscaria (strain Koide BX008)</name>
    <dbReference type="NCBI Taxonomy" id="946122"/>
    <lineage>
        <taxon>Eukaryota</taxon>
        <taxon>Fungi</taxon>
        <taxon>Dikarya</taxon>
        <taxon>Basidiomycota</taxon>
        <taxon>Agaricomycotina</taxon>
        <taxon>Agaricomycetes</taxon>
        <taxon>Agaricomycetidae</taxon>
        <taxon>Agaricales</taxon>
        <taxon>Pluteineae</taxon>
        <taxon>Amanitaceae</taxon>
        <taxon>Amanita</taxon>
    </lineage>
</organism>
<evidence type="ECO:0000313" key="2">
    <source>
        <dbReference type="Proteomes" id="UP000054549"/>
    </source>
</evidence>
<dbReference type="HOGENOM" id="CLU_1199536_0_0_1"/>
<dbReference type="AlphaFoldDB" id="A0A0C2S4T6"/>
<accession>A0A0C2S4T6</accession>
<keyword evidence="2" id="KW-1185">Reference proteome</keyword>